<protein>
    <submittedName>
        <fullName evidence="3">Acyl-CoA N-acyltransferase</fullName>
    </submittedName>
</protein>
<sequence length="196" mass="21141">MPKVTLERVTPETLPVYAPRLGAILSAQVLSGVSNNFLLPFTASQATEVFERNAAALAVAPGPGGAIMWVARLPPDDSPQPSVDMDGNPTGQEDIVGSVLLAFHVAPNGRFRTEVRKLLVDERYQRRGIGRTLMLQLEDAARAHGSTLCLLDTEQGSSGERLYNALGWSTAGVVPNYAFEPDGKTKNSAVFMYKEL</sequence>
<dbReference type="GO" id="GO:0008080">
    <property type="term" value="F:N-acetyltransferase activity"/>
    <property type="evidence" value="ECO:0007669"/>
    <property type="project" value="InterPro"/>
</dbReference>
<dbReference type="PANTHER" id="PTHR13947">
    <property type="entry name" value="GNAT FAMILY N-ACETYLTRANSFERASE"/>
    <property type="match status" value="1"/>
</dbReference>
<proteinExistence type="predicted"/>
<dbReference type="Proteomes" id="UP001182556">
    <property type="component" value="Unassembled WGS sequence"/>
</dbReference>
<evidence type="ECO:0000256" key="1">
    <source>
        <dbReference type="ARBA" id="ARBA00022679"/>
    </source>
</evidence>
<dbReference type="Pfam" id="PF00583">
    <property type="entry name" value="Acetyltransf_1"/>
    <property type="match status" value="1"/>
</dbReference>
<dbReference type="SUPFAM" id="SSF55729">
    <property type="entry name" value="Acyl-CoA N-acyltransferases (Nat)"/>
    <property type="match status" value="1"/>
</dbReference>
<dbReference type="PROSITE" id="PS51186">
    <property type="entry name" value="GNAT"/>
    <property type="match status" value="1"/>
</dbReference>
<evidence type="ECO:0000313" key="3">
    <source>
        <dbReference type="EMBL" id="KAK1922295.1"/>
    </source>
</evidence>
<dbReference type="Gene3D" id="3.40.630.30">
    <property type="match status" value="1"/>
</dbReference>
<name>A0AAD9CVH7_PAPLA</name>
<dbReference type="InterPro" id="IPR016181">
    <property type="entry name" value="Acyl_CoA_acyltransferase"/>
</dbReference>
<dbReference type="CDD" id="cd04301">
    <property type="entry name" value="NAT_SF"/>
    <property type="match status" value="1"/>
</dbReference>
<dbReference type="InterPro" id="IPR050769">
    <property type="entry name" value="NAT_camello-type"/>
</dbReference>
<evidence type="ECO:0000259" key="2">
    <source>
        <dbReference type="PROSITE" id="PS51186"/>
    </source>
</evidence>
<feature type="domain" description="N-acetyltransferase" evidence="2">
    <location>
        <begin position="92"/>
        <end position="196"/>
    </location>
</feature>
<gene>
    <name evidence="3" type="ORF">DB88DRAFT_512720</name>
</gene>
<accession>A0AAD9CVH7</accession>
<dbReference type="PANTHER" id="PTHR13947:SF37">
    <property type="entry name" value="LD18367P"/>
    <property type="match status" value="1"/>
</dbReference>
<comment type="caution">
    <text evidence="3">The sequence shown here is derived from an EMBL/GenBank/DDBJ whole genome shotgun (WGS) entry which is preliminary data.</text>
</comment>
<evidence type="ECO:0000313" key="4">
    <source>
        <dbReference type="Proteomes" id="UP001182556"/>
    </source>
</evidence>
<dbReference type="InterPro" id="IPR000182">
    <property type="entry name" value="GNAT_dom"/>
</dbReference>
<organism evidence="3 4">
    <name type="scientific">Papiliotrema laurentii</name>
    <name type="common">Cryptococcus laurentii</name>
    <dbReference type="NCBI Taxonomy" id="5418"/>
    <lineage>
        <taxon>Eukaryota</taxon>
        <taxon>Fungi</taxon>
        <taxon>Dikarya</taxon>
        <taxon>Basidiomycota</taxon>
        <taxon>Agaricomycotina</taxon>
        <taxon>Tremellomycetes</taxon>
        <taxon>Tremellales</taxon>
        <taxon>Rhynchogastremaceae</taxon>
        <taxon>Papiliotrema</taxon>
    </lineage>
</organism>
<dbReference type="EMBL" id="JAODAN010000009">
    <property type="protein sequence ID" value="KAK1922295.1"/>
    <property type="molecule type" value="Genomic_DNA"/>
</dbReference>
<keyword evidence="4" id="KW-1185">Reference proteome</keyword>
<keyword evidence="1" id="KW-0808">Transferase</keyword>
<reference evidence="3" key="1">
    <citation type="submission" date="2023-02" db="EMBL/GenBank/DDBJ databases">
        <title>Identification and recombinant expression of a fungal hydrolase from Papiliotrema laurentii that hydrolyzes apple cutin and clears colloidal polyester polyurethane.</title>
        <authorList>
            <consortium name="DOE Joint Genome Institute"/>
            <person name="Roman V.A."/>
            <person name="Bojanowski C."/>
            <person name="Crable B.R."/>
            <person name="Wagner D.N."/>
            <person name="Hung C.S."/>
            <person name="Nadeau L.J."/>
            <person name="Schratz L."/>
            <person name="Haridas S."/>
            <person name="Pangilinan J."/>
            <person name="Lipzen A."/>
            <person name="Na H."/>
            <person name="Yan M."/>
            <person name="Ng V."/>
            <person name="Grigoriev I.V."/>
            <person name="Spatafora J.W."/>
            <person name="Barlow D."/>
            <person name="Biffinger J."/>
            <person name="Kelley-Loughnane N."/>
            <person name="Varaljay V.A."/>
            <person name="Crookes-Goodson W.J."/>
        </authorList>
    </citation>
    <scope>NUCLEOTIDE SEQUENCE</scope>
    <source>
        <strain evidence="3">5307AH</strain>
    </source>
</reference>
<dbReference type="AlphaFoldDB" id="A0AAD9CVH7"/>